<name>A0A382YLJ3_9ZZZZ</name>
<evidence type="ECO:0000313" key="1">
    <source>
        <dbReference type="EMBL" id="SVD84152.1"/>
    </source>
</evidence>
<gene>
    <name evidence="1" type="ORF">METZ01_LOCUS437006</name>
</gene>
<organism evidence="1">
    <name type="scientific">marine metagenome</name>
    <dbReference type="NCBI Taxonomy" id="408172"/>
    <lineage>
        <taxon>unclassified sequences</taxon>
        <taxon>metagenomes</taxon>
        <taxon>ecological metagenomes</taxon>
    </lineage>
</organism>
<protein>
    <submittedName>
        <fullName evidence="1">Uncharacterized protein</fullName>
    </submittedName>
</protein>
<proteinExistence type="predicted"/>
<sequence>MLVYVKGSQEYEREIHRKFQSSKTTGEWFKPDKRLLVHIEKERSKFFEIVQKLSTDYENLKSRIENLEKK</sequence>
<dbReference type="AlphaFoldDB" id="A0A382YLJ3"/>
<dbReference type="EMBL" id="UINC01176832">
    <property type="protein sequence ID" value="SVD84152.1"/>
    <property type="molecule type" value="Genomic_DNA"/>
</dbReference>
<accession>A0A382YLJ3</accession>
<reference evidence="1" key="1">
    <citation type="submission" date="2018-05" db="EMBL/GenBank/DDBJ databases">
        <authorList>
            <person name="Lanie J.A."/>
            <person name="Ng W.-L."/>
            <person name="Kazmierczak K.M."/>
            <person name="Andrzejewski T.M."/>
            <person name="Davidsen T.M."/>
            <person name="Wayne K.J."/>
            <person name="Tettelin H."/>
            <person name="Glass J.I."/>
            <person name="Rusch D."/>
            <person name="Podicherti R."/>
            <person name="Tsui H.-C.T."/>
            <person name="Winkler M.E."/>
        </authorList>
    </citation>
    <scope>NUCLEOTIDE SEQUENCE</scope>
</reference>